<comment type="subcellular location">
    <subcellularLocation>
        <location evidence="1">Membrane</location>
        <topology evidence="1">Multi-pass membrane protein</topology>
    </subcellularLocation>
</comment>
<dbReference type="Proteomes" id="UP000295726">
    <property type="component" value="Unassembled WGS sequence"/>
</dbReference>
<keyword evidence="5 6" id="KW-0472">Membrane</keyword>
<feature type="transmembrane region" description="Helical" evidence="6">
    <location>
        <begin position="386"/>
        <end position="404"/>
    </location>
</feature>
<evidence type="ECO:0000256" key="1">
    <source>
        <dbReference type="ARBA" id="ARBA00004141"/>
    </source>
</evidence>
<dbReference type="CDD" id="cd10336">
    <property type="entry name" value="SLC6sbd_Tyt1-Like"/>
    <property type="match status" value="1"/>
</dbReference>
<dbReference type="NCBIfam" id="NF037979">
    <property type="entry name" value="Na_transp"/>
    <property type="match status" value="1"/>
</dbReference>
<name>A0A4R3KGV9_9FIRM</name>
<evidence type="ECO:0000256" key="6">
    <source>
        <dbReference type="SAM" id="Phobius"/>
    </source>
</evidence>
<evidence type="ECO:0000256" key="4">
    <source>
        <dbReference type="ARBA" id="ARBA00022989"/>
    </source>
</evidence>
<dbReference type="InterPro" id="IPR047218">
    <property type="entry name" value="YocR/YhdH-like"/>
</dbReference>
<evidence type="ECO:0000256" key="5">
    <source>
        <dbReference type="ARBA" id="ARBA00023136"/>
    </source>
</evidence>
<proteinExistence type="predicted"/>
<keyword evidence="8" id="KW-1185">Reference proteome</keyword>
<dbReference type="PANTHER" id="PTHR42948">
    <property type="entry name" value="TRANSPORTER"/>
    <property type="match status" value="1"/>
</dbReference>
<feature type="transmembrane region" description="Helical" evidence="6">
    <location>
        <begin position="431"/>
        <end position="452"/>
    </location>
</feature>
<feature type="transmembrane region" description="Helical" evidence="6">
    <location>
        <begin position="250"/>
        <end position="271"/>
    </location>
</feature>
<evidence type="ECO:0000313" key="7">
    <source>
        <dbReference type="EMBL" id="TCS82259.1"/>
    </source>
</evidence>
<evidence type="ECO:0000256" key="3">
    <source>
        <dbReference type="ARBA" id="ARBA00022692"/>
    </source>
</evidence>
<keyword evidence="2" id="KW-0813">Transport</keyword>
<comment type="caution">
    <text evidence="7">The sequence shown here is derived from an EMBL/GenBank/DDBJ whole genome shotgun (WGS) entry which is preliminary data.</text>
</comment>
<dbReference type="PROSITE" id="PS50267">
    <property type="entry name" value="NA_NEUROTRAN_SYMP_3"/>
    <property type="match status" value="1"/>
</dbReference>
<feature type="transmembrane region" description="Helical" evidence="6">
    <location>
        <begin position="142"/>
        <end position="163"/>
    </location>
</feature>
<evidence type="ECO:0000313" key="8">
    <source>
        <dbReference type="Proteomes" id="UP000295726"/>
    </source>
</evidence>
<dbReference type="GO" id="GO:0016020">
    <property type="term" value="C:membrane"/>
    <property type="evidence" value="ECO:0007669"/>
    <property type="project" value="UniProtKB-SubCell"/>
</dbReference>
<organism evidence="7 8">
    <name type="scientific">Muricomes intestini</name>
    <dbReference type="NCBI Taxonomy" id="1796634"/>
    <lineage>
        <taxon>Bacteria</taxon>
        <taxon>Bacillati</taxon>
        <taxon>Bacillota</taxon>
        <taxon>Clostridia</taxon>
        <taxon>Lachnospirales</taxon>
        <taxon>Lachnospiraceae</taxon>
        <taxon>Muricomes</taxon>
    </lineage>
</organism>
<feature type="transmembrane region" description="Helical" evidence="6">
    <location>
        <begin position="342"/>
        <end position="361"/>
    </location>
</feature>
<sequence>MEKKEQPQWQSRFGYIMVAAGAAIGLGNIWRFPYLAYRGGGGIFILIYIILAIIMGQPMVAMESAIGRYGRGNVAAAFGKVNKKYSFIGIIAIVCTVLIDIYYVVVSGWVVKYTGAYLSGADFGADTTKYFDDFISSPVEPVIYTAIVIVITAFFLFFGITNLVEKVTKVMMPALFVLLAICGIWAIFSTDGAVEGLKYYLFPDFSKLSVKVFADAATQILFSIGIGWGIFITLGASLPRENNIRKDAMWVALCDTTVALLAGFVIIPSAFGAGVDVASGPSLIFVVMTQIFGNLPGGRIIGVIFFFALIFAVFSTLFTIFEIPIKWVEERFRIKHKSATSIVSAVIFVGSVFVSLGFGILKDFKLPWLDANGLVTYNLYDWLDTATAYVLLPLGCILTCFYVVKAWGLDAYEKELTADGRDGKVSSFQKILAKIVIPVLMIIVILNCFGFIR</sequence>
<feature type="transmembrane region" description="Helical" evidence="6">
    <location>
        <begin position="87"/>
        <end position="111"/>
    </location>
</feature>
<gene>
    <name evidence="7" type="ORF">EDD59_102125</name>
</gene>
<dbReference type="PANTHER" id="PTHR42948:SF1">
    <property type="entry name" value="TRANSPORTER"/>
    <property type="match status" value="1"/>
</dbReference>
<dbReference type="Pfam" id="PF00209">
    <property type="entry name" value="SNF"/>
    <property type="match status" value="2"/>
</dbReference>
<protein>
    <submittedName>
        <fullName evidence="7">NSS family neurotransmitter:Na+ symporter</fullName>
    </submittedName>
</protein>
<reference evidence="7 8" key="1">
    <citation type="submission" date="2019-03" db="EMBL/GenBank/DDBJ databases">
        <title>Genomic Encyclopedia of Type Strains, Phase IV (KMG-IV): sequencing the most valuable type-strain genomes for metagenomic binning, comparative biology and taxonomic classification.</title>
        <authorList>
            <person name="Goeker M."/>
        </authorList>
    </citation>
    <scope>NUCLEOTIDE SEQUENCE [LARGE SCALE GENOMIC DNA]</scope>
    <source>
        <strain evidence="7 8">DSM 29489</strain>
    </source>
</reference>
<dbReference type="SUPFAM" id="SSF161070">
    <property type="entry name" value="SNF-like"/>
    <property type="match status" value="1"/>
</dbReference>
<dbReference type="EMBL" id="SLZZ01000002">
    <property type="protein sequence ID" value="TCS82259.1"/>
    <property type="molecule type" value="Genomic_DNA"/>
</dbReference>
<dbReference type="InterPro" id="IPR037272">
    <property type="entry name" value="SNS_sf"/>
</dbReference>
<dbReference type="OrthoDB" id="9762833at2"/>
<keyword evidence="4 6" id="KW-1133">Transmembrane helix</keyword>
<feature type="transmembrane region" description="Helical" evidence="6">
    <location>
        <begin position="216"/>
        <end position="238"/>
    </location>
</feature>
<feature type="transmembrane region" description="Helical" evidence="6">
    <location>
        <begin position="300"/>
        <end position="321"/>
    </location>
</feature>
<dbReference type="InterPro" id="IPR000175">
    <property type="entry name" value="Na/ntran_symport"/>
</dbReference>
<dbReference type="RefSeq" id="WP_132378780.1">
    <property type="nucleotide sequence ID" value="NZ_DAIQXH010000131.1"/>
</dbReference>
<dbReference type="AlphaFoldDB" id="A0A4R3KGV9"/>
<keyword evidence="3 6" id="KW-0812">Transmembrane</keyword>
<feature type="transmembrane region" description="Helical" evidence="6">
    <location>
        <begin position="12"/>
        <end position="30"/>
    </location>
</feature>
<feature type="transmembrane region" description="Helical" evidence="6">
    <location>
        <begin position="170"/>
        <end position="188"/>
    </location>
</feature>
<feature type="transmembrane region" description="Helical" evidence="6">
    <location>
        <begin position="42"/>
        <end position="66"/>
    </location>
</feature>
<dbReference type="PRINTS" id="PR00176">
    <property type="entry name" value="NANEUSMPORT"/>
</dbReference>
<accession>A0A4R3KGV9</accession>
<evidence type="ECO:0000256" key="2">
    <source>
        <dbReference type="ARBA" id="ARBA00022448"/>
    </source>
</evidence>